<name>M0NW92_9EURY</name>
<sequence>MSSTFGPRETLGGNDVEAVDSIDCPWLRSTASAETRAGRNRLPGYHHRVRVAVLAAEVEALEAEVEALEQIVESKEQERQQMIDNYEAIVAARSEAEPDPDAESPAADETAGWRPLGAVASALERVAARLRRPNE</sequence>
<dbReference type="Proteomes" id="UP000011546">
    <property type="component" value="Unassembled WGS sequence"/>
</dbReference>
<gene>
    <name evidence="3" type="ORF">C468_11580</name>
</gene>
<keyword evidence="1" id="KW-0175">Coiled coil</keyword>
<dbReference type="OrthoDB" id="331599at2157"/>
<dbReference type="STRING" id="1230456.C468_11580"/>
<comment type="caution">
    <text evidence="3">The sequence shown here is derived from an EMBL/GenBank/DDBJ whole genome shotgun (WGS) entry which is preliminary data.</text>
</comment>
<reference evidence="3 4" key="1">
    <citation type="journal article" date="2014" name="PLoS Genet.">
        <title>Phylogenetically driven sequencing of extremely halophilic archaea reveals strategies for static and dynamic osmo-response.</title>
        <authorList>
            <person name="Becker E.A."/>
            <person name="Seitzer P.M."/>
            <person name="Tritt A."/>
            <person name="Larsen D."/>
            <person name="Krusor M."/>
            <person name="Yao A.I."/>
            <person name="Wu D."/>
            <person name="Madern D."/>
            <person name="Eisen J.A."/>
            <person name="Darling A.E."/>
            <person name="Facciotti M.T."/>
        </authorList>
    </citation>
    <scope>NUCLEOTIDE SEQUENCE [LARGE SCALE GENOMIC DNA]</scope>
    <source>
        <strain evidence="3 4">JCM 14978</strain>
    </source>
</reference>
<dbReference type="PATRIC" id="fig|1230456.3.peg.2298"/>
<dbReference type="EMBL" id="AOJH01000071">
    <property type="protein sequence ID" value="EMA61838.1"/>
    <property type="molecule type" value="Genomic_DNA"/>
</dbReference>
<evidence type="ECO:0000313" key="3">
    <source>
        <dbReference type="EMBL" id="EMA61838.1"/>
    </source>
</evidence>
<organism evidence="3 4">
    <name type="scientific">Halorubrum kocurii JCM 14978</name>
    <dbReference type="NCBI Taxonomy" id="1230456"/>
    <lineage>
        <taxon>Archaea</taxon>
        <taxon>Methanobacteriati</taxon>
        <taxon>Methanobacteriota</taxon>
        <taxon>Stenosarchaea group</taxon>
        <taxon>Halobacteria</taxon>
        <taxon>Halobacteriales</taxon>
        <taxon>Haloferacaceae</taxon>
        <taxon>Halorubrum</taxon>
    </lineage>
</organism>
<proteinExistence type="predicted"/>
<protein>
    <submittedName>
        <fullName evidence="3">Uncharacterized protein</fullName>
    </submittedName>
</protein>
<accession>M0NW92</accession>
<evidence type="ECO:0000256" key="2">
    <source>
        <dbReference type="SAM" id="MobiDB-lite"/>
    </source>
</evidence>
<evidence type="ECO:0000313" key="4">
    <source>
        <dbReference type="Proteomes" id="UP000011546"/>
    </source>
</evidence>
<dbReference type="RefSeq" id="WP_008848999.1">
    <property type="nucleotide sequence ID" value="NZ_AOJH01000071.1"/>
</dbReference>
<keyword evidence="4" id="KW-1185">Reference proteome</keyword>
<feature type="coiled-coil region" evidence="1">
    <location>
        <begin position="51"/>
        <end position="85"/>
    </location>
</feature>
<dbReference type="AlphaFoldDB" id="M0NW92"/>
<feature type="region of interest" description="Disordered" evidence="2">
    <location>
        <begin position="93"/>
        <end position="115"/>
    </location>
</feature>
<evidence type="ECO:0000256" key="1">
    <source>
        <dbReference type="SAM" id="Coils"/>
    </source>
</evidence>